<sequence length="523" mass="58728">MGYKSQHAYIIIFLALSIGAYYCLRYLGLWAENDTASFATSINEVITFHKLVYRGAYTHGYGYQVWATTLYGFTGIDPQTLLQIYGPMIGTIFMSLFGFALYRIFFQKNSLATAAVISLFLVPELLFTVLRGNHEKLTISLTLLSVAAVISSFRAMHDMSRRGVFLGWVITYYATSFCLVSLNVFFGSTFIVSSTLALLLLSLASRIFPRRLKIQPRFQQRLTLSVAASWIIVALIAWYAYPAAGSNLSLLKTAIEKVGTLFLSFTPESNPYTTITSDWASSRIYLWLSSFRWLLFLGSFVGWILAVRTLWRGGEGYSQRLMLMTAFYAATTIQLAFAVIIDLVGLAAGTNLQVRLYTYFTIFAAPMFVFALSRVGEKIKILRPSLAARRYYLTFIAVLFFIVPSLLKATLEPYVSNRWLSYAPEEIIALRFWKSYSAGTDIWIGLDARLRYAAALEMPNPGKIYNFKQGARMGDAPLALVSRQLNNNNLAWGVGMPFSSSMNTLYDNGDAAILIKSIFSPFD</sequence>
<gene>
    <name evidence="2" type="ORF">DES52_1022</name>
</gene>
<dbReference type="EMBL" id="QJSX01000002">
    <property type="protein sequence ID" value="PYE55639.1"/>
    <property type="molecule type" value="Genomic_DNA"/>
</dbReference>
<feature type="transmembrane region" description="Helical" evidence="1">
    <location>
        <begin position="354"/>
        <end position="372"/>
    </location>
</feature>
<feature type="transmembrane region" description="Helical" evidence="1">
    <location>
        <begin position="392"/>
        <end position="411"/>
    </location>
</feature>
<keyword evidence="1" id="KW-1133">Transmembrane helix</keyword>
<feature type="transmembrane region" description="Helical" evidence="1">
    <location>
        <begin position="111"/>
        <end position="130"/>
    </location>
</feature>
<feature type="transmembrane region" description="Helical" evidence="1">
    <location>
        <begin position="190"/>
        <end position="209"/>
    </location>
</feature>
<feature type="transmembrane region" description="Helical" evidence="1">
    <location>
        <begin position="84"/>
        <end position="104"/>
    </location>
</feature>
<feature type="transmembrane region" description="Helical" evidence="1">
    <location>
        <begin position="221"/>
        <end position="241"/>
    </location>
</feature>
<protein>
    <recommendedName>
        <fullName evidence="4">Dolichyl-phosphate-mannose-protein mannosyltransferase</fullName>
    </recommendedName>
</protein>
<comment type="caution">
    <text evidence="2">The sequence shown here is derived from an EMBL/GenBank/DDBJ whole genome shotgun (WGS) entry which is preliminary data.</text>
</comment>
<name>A0A318S9T7_9DEIO</name>
<evidence type="ECO:0000313" key="2">
    <source>
        <dbReference type="EMBL" id="PYE55639.1"/>
    </source>
</evidence>
<evidence type="ECO:0000256" key="1">
    <source>
        <dbReference type="SAM" id="Phobius"/>
    </source>
</evidence>
<feature type="transmembrane region" description="Helical" evidence="1">
    <location>
        <begin position="7"/>
        <end position="27"/>
    </location>
</feature>
<dbReference type="AlphaFoldDB" id="A0A318S9T7"/>
<dbReference type="Proteomes" id="UP000248326">
    <property type="component" value="Unassembled WGS sequence"/>
</dbReference>
<keyword evidence="3" id="KW-1185">Reference proteome</keyword>
<reference evidence="2 3" key="1">
    <citation type="submission" date="2018-06" db="EMBL/GenBank/DDBJ databases">
        <title>Genomic Encyclopedia of Type Strains, Phase IV (KMG-IV): sequencing the most valuable type-strain genomes for metagenomic binning, comparative biology and taxonomic classification.</title>
        <authorList>
            <person name="Goeker M."/>
        </authorList>
    </citation>
    <scope>NUCLEOTIDE SEQUENCE [LARGE SCALE GENOMIC DNA]</scope>
    <source>
        <strain evidence="2 3">DSM 18048</strain>
    </source>
</reference>
<feature type="transmembrane region" description="Helical" evidence="1">
    <location>
        <begin position="323"/>
        <end position="348"/>
    </location>
</feature>
<proteinExistence type="predicted"/>
<feature type="transmembrane region" description="Helical" evidence="1">
    <location>
        <begin position="291"/>
        <end position="311"/>
    </location>
</feature>
<accession>A0A318S9T7</accession>
<keyword evidence="1" id="KW-0472">Membrane</keyword>
<evidence type="ECO:0000313" key="3">
    <source>
        <dbReference type="Proteomes" id="UP000248326"/>
    </source>
</evidence>
<feature type="transmembrane region" description="Helical" evidence="1">
    <location>
        <begin position="136"/>
        <end position="153"/>
    </location>
</feature>
<evidence type="ECO:0008006" key="4">
    <source>
        <dbReference type="Google" id="ProtNLM"/>
    </source>
</evidence>
<organism evidence="2 3">
    <name type="scientific">Deinococcus yavapaiensis KR-236</name>
    <dbReference type="NCBI Taxonomy" id="694435"/>
    <lineage>
        <taxon>Bacteria</taxon>
        <taxon>Thermotogati</taxon>
        <taxon>Deinococcota</taxon>
        <taxon>Deinococci</taxon>
        <taxon>Deinococcales</taxon>
        <taxon>Deinococcaceae</taxon>
        <taxon>Deinococcus</taxon>
    </lineage>
</organism>
<feature type="transmembrane region" description="Helical" evidence="1">
    <location>
        <begin position="165"/>
        <end position="184"/>
    </location>
</feature>
<keyword evidence="1" id="KW-0812">Transmembrane</keyword>